<feature type="region of interest" description="Disordered" evidence="1">
    <location>
        <begin position="1"/>
        <end position="37"/>
    </location>
</feature>
<name>A0A399PGK4_9MICO</name>
<evidence type="ECO:0000313" key="2">
    <source>
        <dbReference type="EMBL" id="RIJ05566.1"/>
    </source>
</evidence>
<feature type="non-terminal residue" evidence="2">
    <location>
        <position position="1"/>
    </location>
</feature>
<sequence>IRAELAGDAAGSGDGPPSGERGTPAGAATTTTAGARP</sequence>
<evidence type="ECO:0000313" key="3">
    <source>
        <dbReference type="Proteomes" id="UP000266634"/>
    </source>
</evidence>
<gene>
    <name evidence="2" type="ORF">DZF93_17305</name>
</gene>
<dbReference type="Proteomes" id="UP000266634">
    <property type="component" value="Unassembled WGS sequence"/>
</dbReference>
<comment type="caution">
    <text evidence="2">The sequence shown here is derived from an EMBL/GenBank/DDBJ whole genome shotgun (WGS) entry which is preliminary data.</text>
</comment>
<reference evidence="2 3" key="1">
    <citation type="submission" date="2018-08" db="EMBL/GenBank/DDBJ databases">
        <title>Genome Sequence of Clavibacter michiganensis Subspecies type strains, and the Atypical Peach-Colored Strains Isolated from Tomato.</title>
        <authorList>
            <person name="Osdaghi E."/>
            <person name="Portier P."/>
            <person name="Briand M."/>
            <person name="Jacques M.-A."/>
        </authorList>
    </citation>
    <scope>NUCLEOTIDE SEQUENCE [LARGE SCALE GENOMIC DNA]</scope>
    <source>
        <strain evidence="2 3">CFBP 6488</strain>
    </source>
</reference>
<accession>A0A399PGK4</accession>
<protein>
    <submittedName>
        <fullName evidence="2">FAD-binding molybdopterin dehydrogenase</fullName>
    </submittedName>
</protein>
<feature type="compositionally biased region" description="Low complexity" evidence="1">
    <location>
        <begin position="17"/>
        <end position="37"/>
    </location>
</feature>
<proteinExistence type="predicted"/>
<dbReference type="AlphaFoldDB" id="A0A399PGK4"/>
<organism evidence="2 3">
    <name type="scientific">Clavibacter michiganensis subsp. insidiosus</name>
    <dbReference type="NCBI Taxonomy" id="33014"/>
    <lineage>
        <taxon>Bacteria</taxon>
        <taxon>Bacillati</taxon>
        <taxon>Actinomycetota</taxon>
        <taxon>Actinomycetes</taxon>
        <taxon>Micrococcales</taxon>
        <taxon>Microbacteriaceae</taxon>
        <taxon>Clavibacter</taxon>
    </lineage>
</organism>
<evidence type="ECO:0000256" key="1">
    <source>
        <dbReference type="SAM" id="MobiDB-lite"/>
    </source>
</evidence>
<dbReference type="EMBL" id="QWEA01001152">
    <property type="protein sequence ID" value="RIJ05566.1"/>
    <property type="molecule type" value="Genomic_DNA"/>
</dbReference>